<dbReference type="OrthoDB" id="1797419at2"/>
<evidence type="ECO:0000313" key="2">
    <source>
        <dbReference type="EMBL" id="AET70891.1"/>
    </source>
</evidence>
<keyword evidence="1" id="KW-0472">Membrane</keyword>
<accession>G7WHH0</accession>
<dbReference type="SUPFAM" id="SSF143842">
    <property type="entry name" value="YwmB-like"/>
    <property type="match status" value="1"/>
</dbReference>
<reference evidence="2 3" key="2">
    <citation type="journal article" date="2012" name="J. Bacteriol.">
        <title>Complete genome sequences of Desulfosporosinus orientis DSM765T, Desulfosporosinus youngiae DSM17734T, Desulfosporosinus meridiei DSM13257T, and Desulfosporosinus acidiphilus DSM22704T.</title>
        <authorList>
            <person name="Pester M."/>
            <person name="Brambilla E."/>
            <person name="Alazard D."/>
            <person name="Rattei T."/>
            <person name="Weinmaier T."/>
            <person name="Han J."/>
            <person name="Lucas S."/>
            <person name="Lapidus A."/>
            <person name="Cheng J.F."/>
            <person name="Goodwin L."/>
            <person name="Pitluck S."/>
            <person name="Peters L."/>
            <person name="Ovchinnikova G."/>
            <person name="Teshima H."/>
            <person name="Detter J.C."/>
            <person name="Han C.S."/>
            <person name="Tapia R."/>
            <person name="Land M.L."/>
            <person name="Hauser L."/>
            <person name="Kyrpides N.C."/>
            <person name="Ivanova N.N."/>
            <person name="Pagani I."/>
            <person name="Huntmann M."/>
            <person name="Wei C.L."/>
            <person name="Davenport K.W."/>
            <person name="Daligault H."/>
            <person name="Chain P.S."/>
            <person name="Chen A."/>
            <person name="Mavromatis K."/>
            <person name="Markowitz V."/>
            <person name="Szeto E."/>
            <person name="Mikhailova N."/>
            <person name="Pati A."/>
            <person name="Wagner M."/>
            <person name="Woyke T."/>
            <person name="Ollivier B."/>
            <person name="Klenk H.P."/>
            <person name="Spring S."/>
            <person name="Loy A."/>
        </authorList>
    </citation>
    <scope>NUCLEOTIDE SEQUENCE [LARGE SCALE GENOMIC DNA]</scope>
    <source>
        <strain evidence="3">ATCC 19365 / DSM 765 / NCIMB 8382 / VKM B-1628</strain>
    </source>
</reference>
<dbReference type="AlphaFoldDB" id="G7WHH0"/>
<dbReference type="PATRIC" id="fig|768706.3.peg.5621"/>
<dbReference type="Proteomes" id="UP000006346">
    <property type="component" value="Chromosome"/>
</dbReference>
<name>G7WHH0_DESOD</name>
<dbReference type="eggNOG" id="ENOG5033B7U">
    <property type="taxonomic scope" value="Bacteria"/>
</dbReference>
<protein>
    <submittedName>
        <fullName evidence="2">Uncharacterized protein</fullName>
    </submittedName>
</protein>
<dbReference type="InterPro" id="IPR036209">
    <property type="entry name" value="YwmB-like_sf"/>
</dbReference>
<evidence type="ECO:0000256" key="1">
    <source>
        <dbReference type="SAM" id="Phobius"/>
    </source>
</evidence>
<gene>
    <name evidence="2" type="ordered locus">Desor_5517</name>
</gene>
<reference evidence="3" key="1">
    <citation type="submission" date="2011-11" db="EMBL/GenBank/DDBJ databases">
        <title>Complete sequence of Desulfosporosinus orientis DSM 765.</title>
        <authorList>
            <person name="Lucas S."/>
            <person name="Han J."/>
            <person name="Lapidus A."/>
            <person name="Cheng J.-F."/>
            <person name="Goodwin L."/>
            <person name="Pitluck S."/>
            <person name="Peters L."/>
            <person name="Ovchinnikova G."/>
            <person name="Teshima H."/>
            <person name="Detter J.C."/>
            <person name="Han C."/>
            <person name="Tapia R."/>
            <person name="Land M."/>
            <person name="Hauser L."/>
            <person name="Kyrpides N."/>
            <person name="Ivanova N."/>
            <person name="Pagani I."/>
            <person name="Pester M."/>
            <person name="Spring S."/>
            <person name="Ollivier B."/>
            <person name="Rattei T."/>
            <person name="Klenk H.-P."/>
            <person name="Wagner M."/>
            <person name="Loy A."/>
            <person name="Woyke T."/>
        </authorList>
    </citation>
    <scope>NUCLEOTIDE SEQUENCE [LARGE SCALE GENOMIC DNA]</scope>
    <source>
        <strain evidence="3">ATCC 19365 / DSM 765 / NCIMB 8382 / VKM B-1628</strain>
    </source>
</reference>
<keyword evidence="1" id="KW-1133">Transmembrane helix</keyword>
<feature type="transmembrane region" description="Helical" evidence="1">
    <location>
        <begin position="12"/>
        <end position="34"/>
    </location>
</feature>
<dbReference type="RefSeq" id="WP_014187693.1">
    <property type="nucleotide sequence ID" value="NC_016584.1"/>
</dbReference>
<dbReference type="STRING" id="768706.Desor_5517"/>
<keyword evidence="1" id="KW-0812">Transmembrane</keyword>
<sequence length="219" mass="24757">MLRGRKCSTAFHICHLKLFMFWIIFLAVISIGAFNLRPMNDNTNDKNSEIPLLLSSGCTGIDYANVSLTLWFESPTIPEMIWTKKPTPDWRWVCKELKTASQQTAISLSGDDRVNKSQEKDLLKWYTTMAPIIEKAGGIIYFDERVPQVIDVAGFLSKENTKPAQWILTDNLMSVAAYQDNLKTSVLAGKDRVNIQLVSRRDSNNGQTVLAIPVLLNEF</sequence>
<dbReference type="EMBL" id="CP003108">
    <property type="protein sequence ID" value="AET70891.1"/>
    <property type="molecule type" value="Genomic_DNA"/>
</dbReference>
<evidence type="ECO:0000313" key="3">
    <source>
        <dbReference type="Proteomes" id="UP000006346"/>
    </source>
</evidence>
<dbReference type="HOGENOM" id="CLU_109741_0_0_9"/>
<organism evidence="2 3">
    <name type="scientific">Desulfosporosinus orientis (strain ATCC 19365 / DSM 765 / NCIMB 8382 / VKM B-1628 / Singapore I)</name>
    <name type="common">Desulfotomaculum orientis</name>
    <dbReference type="NCBI Taxonomy" id="768706"/>
    <lineage>
        <taxon>Bacteria</taxon>
        <taxon>Bacillati</taxon>
        <taxon>Bacillota</taxon>
        <taxon>Clostridia</taxon>
        <taxon>Eubacteriales</taxon>
        <taxon>Desulfitobacteriaceae</taxon>
        <taxon>Desulfosporosinus</taxon>
    </lineage>
</organism>
<dbReference type="Gene3D" id="3.30.360.40">
    <property type="entry name" value="YwmB-like"/>
    <property type="match status" value="1"/>
</dbReference>
<dbReference type="KEGG" id="dor:Desor_5517"/>
<proteinExistence type="predicted"/>
<keyword evidence="3" id="KW-1185">Reference proteome</keyword>